<sequence length="223" mass="24576">MTTVSSPGRRRIDEIGDESRRRILDAAEELFAERGFDRTSFVDISERSGISRGSIPWHFKNKDGLVMAVVERAIERAMPAERYQYVPTLAEVFDDSATLVRSENSALLFMILAEAISGTSAVHGQYQEFLTRRRGGLELWLRAQRPEGADPETASKQERAFAVALNGVLLGIHLQALVDPDGFDLDEALQSVAALFDKNLADVWSTPPASARARRDAAKTGNG</sequence>
<dbReference type="Pfam" id="PF00440">
    <property type="entry name" value="TetR_N"/>
    <property type="match status" value="1"/>
</dbReference>
<dbReference type="InterPro" id="IPR050109">
    <property type="entry name" value="HTH-type_TetR-like_transc_reg"/>
</dbReference>
<dbReference type="PANTHER" id="PTHR30055">
    <property type="entry name" value="HTH-TYPE TRANSCRIPTIONAL REGULATOR RUTR"/>
    <property type="match status" value="1"/>
</dbReference>
<dbReference type="PRINTS" id="PR00455">
    <property type="entry name" value="HTHTETR"/>
</dbReference>
<feature type="DNA-binding region" description="H-T-H motif" evidence="2">
    <location>
        <begin position="40"/>
        <end position="59"/>
    </location>
</feature>
<feature type="domain" description="HTH tetR-type" evidence="3">
    <location>
        <begin position="17"/>
        <end position="77"/>
    </location>
</feature>
<dbReference type="SUPFAM" id="SSF48498">
    <property type="entry name" value="Tetracyclin repressor-like, C-terminal domain"/>
    <property type="match status" value="1"/>
</dbReference>
<keyword evidence="1 2" id="KW-0238">DNA-binding</keyword>
<comment type="caution">
    <text evidence="4">The sequence shown here is derived from an EMBL/GenBank/DDBJ whole genome shotgun (WGS) entry which is preliminary data.</text>
</comment>
<dbReference type="PANTHER" id="PTHR30055:SF226">
    <property type="entry name" value="HTH-TYPE TRANSCRIPTIONAL REGULATOR PKSA"/>
    <property type="match status" value="1"/>
</dbReference>
<dbReference type="GO" id="GO:0000976">
    <property type="term" value="F:transcription cis-regulatory region binding"/>
    <property type="evidence" value="ECO:0007669"/>
    <property type="project" value="TreeGrafter"/>
</dbReference>
<accession>A0A918A4R0</accession>
<dbReference type="EMBL" id="BMNK01000005">
    <property type="protein sequence ID" value="GGP07552.1"/>
    <property type="molecule type" value="Genomic_DNA"/>
</dbReference>
<gene>
    <name evidence="4" type="ORF">GCM10012278_35780</name>
</gene>
<evidence type="ECO:0000259" key="3">
    <source>
        <dbReference type="PROSITE" id="PS50977"/>
    </source>
</evidence>
<reference evidence="4" key="2">
    <citation type="submission" date="2020-09" db="EMBL/GenBank/DDBJ databases">
        <authorList>
            <person name="Sun Q."/>
            <person name="Zhou Y."/>
        </authorList>
    </citation>
    <scope>NUCLEOTIDE SEQUENCE</scope>
    <source>
        <strain evidence="4">CGMCC 4.7430</strain>
    </source>
</reference>
<dbReference type="InterPro" id="IPR036271">
    <property type="entry name" value="Tet_transcr_reg_TetR-rel_C_sf"/>
</dbReference>
<dbReference type="AlphaFoldDB" id="A0A918A4R0"/>
<name>A0A918A4R0_9ACTN</name>
<proteinExistence type="predicted"/>
<keyword evidence="5" id="KW-1185">Reference proteome</keyword>
<evidence type="ECO:0000313" key="4">
    <source>
        <dbReference type="EMBL" id="GGP07552.1"/>
    </source>
</evidence>
<evidence type="ECO:0000256" key="2">
    <source>
        <dbReference type="PROSITE-ProRule" id="PRU00335"/>
    </source>
</evidence>
<reference evidence="4" key="1">
    <citation type="journal article" date="2014" name="Int. J. Syst. Evol. Microbiol.">
        <title>Complete genome sequence of Corynebacterium casei LMG S-19264T (=DSM 44701T), isolated from a smear-ripened cheese.</title>
        <authorList>
            <consortium name="US DOE Joint Genome Institute (JGI-PGF)"/>
            <person name="Walter F."/>
            <person name="Albersmeier A."/>
            <person name="Kalinowski J."/>
            <person name="Ruckert C."/>
        </authorList>
    </citation>
    <scope>NUCLEOTIDE SEQUENCE</scope>
    <source>
        <strain evidence="4">CGMCC 4.7430</strain>
    </source>
</reference>
<organism evidence="4 5">
    <name type="scientific">Nonomuraea glycinis</name>
    <dbReference type="NCBI Taxonomy" id="2047744"/>
    <lineage>
        <taxon>Bacteria</taxon>
        <taxon>Bacillati</taxon>
        <taxon>Actinomycetota</taxon>
        <taxon>Actinomycetes</taxon>
        <taxon>Streptosporangiales</taxon>
        <taxon>Streptosporangiaceae</taxon>
        <taxon>Nonomuraea</taxon>
    </lineage>
</organism>
<dbReference type="GO" id="GO:0003700">
    <property type="term" value="F:DNA-binding transcription factor activity"/>
    <property type="evidence" value="ECO:0007669"/>
    <property type="project" value="TreeGrafter"/>
</dbReference>
<dbReference type="InterPro" id="IPR001647">
    <property type="entry name" value="HTH_TetR"/>
</dbReference>
<dbReference type="SUPFAM" id="SSF46689">
    <property type="entry name" value="Homeodomain-like"/>
    <property type="match status" value="1"/>
</dbReference>
<protein>
    <submittedName>
        <fullName evidence="4">TetR family transcriptional regulator</fullName>
    </submittedName>
</protein>
<evidence type="ECO:0000256" key="1">
    <source>
        <dbReference type="ARBA" id="ARBA00023125"/>
    </source>
</evidence>
<dbReference type="PROSITE" id="PS50977">
    <property type="entry name" value="HTH_TETR_2"/>
    <property type="match status" value="1"/>
</dbReference>
<dbReference type="Gene3D" id="1.10.357.10">
    <property type="entry name" value="Tetracycline Repressor, domain 2"/>
    <property type="match status" value="1"/>
</dbReference>
<dbReference type="Proteomes" id="UP000660745">
    <property type="component" value="Unassembled WGS sequence"/>
</dbReference>
<dbReference type="InterPro" id="IPR009057">
    <property type="entry name" value="Homeodomain-like_sf"/>
</dbReference>
<evidence type="ECO:0000313" key="5">
    <source>
        <dbReference type="Proteomes" id="UP000660745"/>
    </source>
</evidence>